<keyword evidence="5 7" id="KW-0472">Membrane</keyword>
<feature type="transmembrane region" description="Helical" evidence="7">
    <location>
        <begin position="62"/>
        <end position="80"/>
    </location>
</feature>
<proteinExistence type="inferred from homology"/>
<dbReference type="PANTHER" id="PTHR30509">
    <property type="entry name" value="P-HYDROXYBENZOIC ACID EFFLUX PUMP SUBUNIT-RELATED"/>
    <property type="match status" value="1"/>
</dbReference>
<evidence type="ECO:0000256" key="2">
    <source>
        <dbReference type="ARBA" id="ARBA00022475"/>
    </source>
</evidence>
<evidence type="ECO:0000256" key="6">
    <source>
        <dbReference type="ARBA" id="ARBA00043993"/>
    </source>
</evidence>
<feature type="domain" description="Integral membrane bound transporter" evidence="8">
    <location>
        <begin position="196"/>
        <end position="320"/>
    </location>
</feature>
<feature type="transmembrane region" description="Helical" evidence="7">
    <location>
        <begin position="258"/>
        <end position="276"/>
    </location>
</feature>
<feature type="transmembrane region" description="Helical" evidence="7">
    <location>
        <begin position="110"/>
        <end position="131"/>
    </location>
</feature>
<evidence type="ECO:0000256" key="7">
    <source>
        <dbReference type="SAM" id="Phobius"/>
    </source>
</evidence>
<comment type="caution">
    <text evidence="9">The sequence shown here is derived from an EMBL/GenBank/DDBJ whole genome shotgun (WGS) entry which is preliminary data.</text>
</comment>
<reference evidence="9 10" key="1">
    <citation type="submission" date="2022-06" db="EMBL/GenBank/DDBJ databases">
        <title>Draft genome sequence of type strain Streptomyces rubrisoli DSM 42083.</title>
        <authorList>
            <person name="Duangmal K."/>
            <person name="Klaysubun C."/>
        </authorList>
    </citation>
    <scope>NUCLEOTIDE SEQUENCE [LARGE SCALE GENOMIC DNA]</scope>
    <source>
        <strain evidence="9 10">DSM 42083</strain>
    </source>
</reference>
<protein>
    <submittedName>
        <fullName evidence="9">FUSC family protein</fullName>
    </submittedName>
</protein>
<dbReference type="EMBL" id="JANFNH010000004">
    <property type="protein sequence ID" value="MCQ4041813.1"/>
    <property type="molecule type" value="Genomic_DNA"/>
</dbReference>
<dbReference type="PANTHER" id="PTHR30509:SF9">
    <property type="entry name" value="MULTIDRUG RESISTANCE PROTEIN MDTO"/>
    <property type="match status" value="1"/>
</dbReference>
<dbReference type="RefSeq" id="WP_255925969.1">
    <property type="nucleotide sequence ID" value="NZ_JANFNH010000004.1"/>
</dbReference>
<keyword evidence="10" id="KW-1185">Reference proteome</keyword>
<feature type="transmembrane region" description="Helical" evidence="7">
    <location>
        <begin position="312"/>
        <end position="330"/>
    </location>
</feature>
<evidence type="ECO:0000313" key="10">
    <source>
        <dbReference type="Proteomes" id="UP001206206"/>
    </source>
</evidence>
<accession>A0ABT1P8W6</accession>
<comment type="similarity">
    <text evidence="6">Belongs to the YccS/YhfK family.</text>
</comment>
<keyword evidence="2" id="KW-1003">Cell membrane</keyword>
<evidence type="ECO:0000256" key="4">
    <source>
        <dbReference type="ARBA" id="ARBA00022989"/>
    </source>
</evidence>
<organism evidence="9 10">
    <name type="scientific">Streptantibioticus rubrisoli</name>
    <dbReference type="NCBI Taxonomy" id="1387313"/>
    <lineage>
        <taxon>Bacteria</taxon>
        <taxon>Bacillati</taxon>
        <taxon>Actinomycetota</taxon>
        <taxon>Actinomycetes</taxon>
        <taxon>Kitasatosporales</taxon>
        <taxon>Streptomycetaceae</taxon>
        <taxon>Streptantibioticus</taxon>
    </lineage>
</organism>
<evidence type="ECO:0000256" key="1">
    <source>
        <dbReference type="ARBA" id="ARBA00004651"/>
    </source>
</evidence>
<comment type="subcellular location">
    <subcellularLocation>
        <location evidence="1">Cell membrane</location>
        <topology evidence="1">Multi-pass membrane protein</topology>
    </subcellularLocation>
</comment>
<evidence type="ECO:0000256" key="3">
    <source>
        <dbReference type="ARBA" id="ARBA00022692"/>
    </source>
</evidence>
<dbReference type="Pfam" id="PF13515">
    <property type="entry name" value="FUSC_2"/>
    <property type="match status" value="1"/>
</dbReference>
<feature type="transmembrane region" description="Helical" evidence="7">
    <location>
        <begin position="235"/>
        <end position="252"/>
    </location>
</feature>
<evidence type="ECO:0000259" key="8">
    <source>
        <dbReference type="Pfam" id="PF13515"/>
    </source>
</evidence>
<evidence type="ECO:0000256" key="5">
    <source>
        <dbReference type="ARBA" id="ARBA00023136"/>
    </source>
</evidence>
<keyword evidence="3 7" id="KW-0812">Transmembrane</keyword>
<dbReference type="Proteomes" id="UP001206206">
    <property type="component" value="Unassembled WGS sequence"/>
</dbReference>
<evidence type="ECO:0000313" key="9">
    <source>
        <dbReference type="EMBL" id="MCQ4041813.1"/>
    </source>
</evidence>
<feature type="transmembrane region" description="Helical" evidence="7">
    <location>
        <begin position="137"/>
        <end position="158"/>
    </location>
</feature>
<name>A0ABT1P8W6_9ACTN</name>
<feature type="transmembrane region" description="Helical" evidence="7">
    <location>
        <begin position="20"/>
        <end position="50"/>
    </location>
</feature>
<sequence>MFVAPDPGLARLRFAARAVVGVGVAVTAIGFAGLPLLPMIAGGLAAMLALFTVADPRVPQQAVTTALLPVVGYPVLALAAWLHPYVVARDVAFLAVVFAGVYARRWGARGHALGVFAFMMFFTAQFLRAGPGLLPELYAALTIGLGCAALVRFGLWCYERRAPLPHAVTPPEQPGGLRRPTTRQAFQALAAASFAVVGGELLSQARWYWAVAAAWWIFVNTASRGETLVRGFRRVLGTVIGIVAGLGIAVPVNGAPVPTAVLVGACVFGIFYTAAVSYSWMMFFVTVLAGLLYGLLGVLNPALLVLRLEETAIGAAGALLAVLLVLPVTTHATTDAWIQRALLAVRNATGAAARHIGGAEQSLERHVEELDALLGRVRVSVAPLVHPLNPLRARKARARQVLALLDDCVRQVRGLAEVVAHPHASHDERLLAACARVEAAVRRLTLRGAEPLAVPETVPSGDGSVAEQALAHLHGLERSLAQLEAPLRGVAA</sequence>
<keyword evidence="4 7" id="KW-1133">Transmembrane helix</keyword>
<dbReference type="InterPro" id="IPR049453">
    <property type="entry name" value="Memb_transporter_dom"/>
</dbReference>
<feature type="transmembrane region" description="Helical" evidence="7">
    <location>
        <begin position="283"/>
        <end position="306"/>
    </location>
</feature>
<gene>
    <name evidence="9" type="ORF">NON19_07165</name>
</gene>